<keyword evidence="2" id="KW-1185">Reference proteome</keyword>
<evidence type="ECO:0000313" key="1">
    <source>
        <dbReference type="EMBL" id="GAA4441881.1"/>
    </source>
</evidence>
<evidence type="ECO:0000313" key="2">
    <source>
        <dbReference type="Proteomes" id="UP001501508"/>
    </source>
</evidence>
<reference evidence="2" key="1">
    <citation type="journal article" date="2019" name="Int. J. Syst. Evol. Microbiol.">
        <title>The Global Catalogue of Microorganisms (GCM) 10K type strain sequencing project: providing services to taxonomists for standard genome sequencing and annotation.</title>
        <authorList>
            <consortium name="The Broad Institute Genomics Platform"/>
            <consortium name="The Broad Institute Genome Sequencing Center for Infectious Disease"/>
            <person name="Wu L."/>
            <person name="Ma J."/>
        </authorList>
    </citation>
    <scope>NUCLEOTIDE SEQUENCE [LARGE SCALE GENOMIC DNA]</scope>
    <source>
        <strain evidence="2">JCM 31920</strain>
    </source>
</reference>
<dbReference type="Proteomes" id="UP001501508">
    <property type="component" value="Unassembled WGS sequence"/>
</dbReference>
<dbReference type="RefSeq" id="WP_345030166.1">
    <property type="nucleotide sequence ID" value="NZ_BAABEY010000026.1"/>
</dbReference>
<dbReference type="EMBL" id="BAABEY010000026">
    <property type="protein sequence ID" value="GAA4441881.1"/>
    <property type="molecule type" value="Genomic_DNA"/>
</dbReference>
<organism evidence="1 2">
    <name type="scientific">Ravibacter arvi</name>
    <dbReference type="NCBI Taxonomy" id="2051041"/>
    <lineage>
        <taxon>Bacteria</taxon>
        <taxon>Pseudomonadati</taxon>
        <taxon>Bacteroidota</taxon>
        <taxon>Cytophagia</taxon>
        <taxon>Cytophagales</taxon>
        <taxon>Spirosomataceae</taxon>
        <taxon>Ravibacter</taxon>
    </lineage>
</organism>
<accession>A0ABP8M3L6</accession>
<evidence type="ECO:0008006" key="3">
    <source>
        <dbReference type="Google" id="ProtNLM"/>
    </source>
</evidence>
<protein>
    <recommendedName>
        <fullName evidence="3">Circularly permuted type 2 ATP-grasp protein</fullName>
    </recommendedName>
</protein>
<gene>
    <name evidence="1" type="ORF">GCM10023091_27750</name>
</gene>
<name>A0ABP8M3L6_9BACT</name>
<proteinExistence type="predicted"/>
<sequence length="400" mass="45918">MHPDFRRAFNAAFSREKYASFLSTIERDFPGELDFRVAESPVFIDRAFREKLQTACDAIVSKVAAPDFREATERAIPAAQRVPNENRHTSFLAIDFAVCRSASGELEPQLIELQGFPSVFGYQMYLSGLYRQRYDLPDRVAFTFTGQENEEAAFIRRFGEVLLGDDDPEEVVLLEIFPEKQKTRIDFAITEKYWGVKTVCITKVIREGRALFYENGGRRIRIRRIYNRLIFDDLNNFPGLETDFRLTDDVDVTWVGHPNWFFRISKFMLPLLSGPYFPKAGFLSHYMGQFPADLDNYVLKPLFSFAGTGVDLHVTPEKLLAIPDPENYILQRKVVYEPVVTTEDGSKVKAEIRMLYVWPDDAPAPTLLTALSRLSRGEMIGVRFNKDFTWVGGSAVFFEI</sequence>
<comment type="caution">
    <text evidence="1">The sequence shown here is derived from an EMBL/GenBank/DDBJ whole genome shotgun (WGS) entry which is preliminary data.</text>
</comment>